<keyword evidence="4" id="KW-1185">Reference proteome</keyword>
<dbReference type="CDD" id="cd00093">
    <property type="entry name" value="HTH_XRE"/>
    <property type="match status" value="1"/>
</dbReference>
<dbReference type="RefSeq" id="WP_086614219.1">
    <property type="nucleotide sequence ID" value="NZ_MTPX02000042.1"/>
</dbReference>
<dbReference type="Gene3D" id="1.10.260.40">
    <property type="entry name" value="lambda repressor-like DNA-binding domains"/>
    <property type="match status" value="1"/>
</dbReference>
<dbReference type="PANTHER" id="PTHR46797">
    <property type="entry name" value="HTH-TYPE TRANSCRIPTIONAL REGULATOR"/>
    <property type="match status" value="1"/>
</dbReference>
<evidence type="ECO:0000259" key="2">
    <source>
        <dbReference type="PROSITE" id="PS50943"/>
    </source>
</evidence>
<dbReference type="InterPro" id="IPR001387">
    <property type="entry name" value="Cro/C1-type_HTH"/>
</dbReference>
<dbReference type="EMBL" id="MTPX02000042">
    <property type="protein sequence ID" value="PHP52566.1"/>
    <property type="molecule type" value="Genomic_DNA"/>
</dbReference>
<name>A0ABX4MAV7_9ACTO</name>
<sequence>MATRDKDPSIGLNAAVAAELRAERAAQQLTVEALAGRSGIPKRTLLRLLNAERAISLDALQALADAFGLQMSALITRGEERLSRERERDVAELGKRRVDWLEGLPPEWELAAQVEPGAEQEAEEGMELP</sequence>
<dbReference type="PROSITE" id="PS50943">
    <property type="entry name" value="HTH_CROC1"/>
    <property type="match status" value="1"/>
</dbReference>
<dbReference type="PANTHER" id="PTHR46797:SF1">
    <property type="entry name" value="METHYLPHOSPHONATE SYNTHASE"/>
    <property type="match status" value="1"/>
</dbReference>
<dbReference type="InterPro" id="IPR010982">
    <property type="entry name" value="Lambda_DNA-bd_dom_sf"/>
</dbReference>
<feature type="domain" description="HTH cro/C1-type" evidence="2">
    <location>
        <begin position="20"/>
        <end position="74"/>
    </location>
</feature>
<keyword evidence="1" id="KW-0238">DNA-binding</keyword>
<comment type="caution">
    <text evidence="3">The sequence shown here is derived from an EMBL/GenBank/DDBJ whole genome shotgun (WGS) entry which is preliminary data.</text>
</comment>
<dbReference type="SUPFAM" id="SSF47413">
    <property type="entry name" value="lambda repressor-like DNA-binding domains"/>
    <property type="match status" value="1"/>
</dbReference>
<dbReference type="InterPro" id="IPR050807">
    <property type="entry name" value="TransReg_Diox_bact_type"/>
</dbReference>
<dbReference type="Pfam" id="PF01381">
    <property type="entry name" value="HTH_3"/>
    <property type="match status" value="1"/>
</dbReference>
<gene>
    <name evidence="3" type="ORF">BW737_008770</name>
</gene>
<dbReference type="Proteomes" id="UP000194577">
    <property type="component" value="Unassembled WGS sequence"/>
</dbReference>
<proteinExistence type="predicted"/>
<evidence type="ECO:0000256" key="1">
    <source>
        <dbReference type="ARBA" id="ARBA00023125"/>
    </source>
</evidence>
<protein>
    <submittedName>
        <fullName evidence="3">XRE family transcriptional regulator</fullName>
    </submittedName>
</protein>
<reference evidence="3 4" key="1">
    <citation type="submission" date="2017-10" db="EMBL/GenBank/DDBJ databases">
        <title>Draft genome sequence of cellulolytic Actinomyces sp CtC72 isolated from cattle rumen fluid.</title>
        <authorList>
            <person name="Joshi A.J."/>
            <person name="Vasudevan G."/>
            <person name="Lanjekar V.B."/>
            <person name="Hivarkar S."/>
            <person name="Engineer A."/>
            <person name="Pore S.D."/>
            <person name="Dhakephalkar P.K."/>
            <person name="Dagar S."/>
        </authorList>
    </citation>
    <scope>NUCLEOTIDE SEQUENCE [LARGE SCALE GENOMIC DNA]</scope>
    <source>
        <strain evidence="4">CtC72</strain>
    </source>
</reference>
<evidence type="ECO:0000313" key="3">
    <source>
        <dbReference type="EMBL" id="PHP52566.1"/>
    </source>
</evidence>
<accession>A0ABX4MAV7</accession>
<organism evidence="3 4">
    <name type="scientific">Actinomyces ruminis</name>
    <dbReference type="NCBI Taxonomy" id="1937003"/>
    <lineage>
        <taxon>Bacteria</taxon>
        <taxon>Bacillati</taxon>
        <taxon>Actinomycetota</taxon>
        <taxon>Actinomycetes</taxon>
        <taxon>Actinomycetales</taxon>
        <taxon>Actinomycetaceae</taxon>
        <taxon>Actinomyces</taxon>
    </lineage>
</organism>
<dbReference type="SMART" id="SM00530">
    <property type="entry name" value="HTH_XRE"/>
    <property type="match status" value="1"/>
</dbReference>
<evidence type="ECO:0000313" key="4">
    <source>
        <dbReference type="Proteomes" id="UP000194577"/>
    </source>
</evidence>